<comment type="caution">
    <text evidence="14">Lacks conserved residue(s) required for the propagation of feature annotation.</text>
</comment>
<gene>
    <name evidence="16" type="primary">Kdelr1</name>
    <name evidence="16" type="ORF">GTO96_0011797</name>
</gene>
<dbReference type="GO" id="GO:0030663">
    <property type="term" value="C:COPI-coated vesicle membrane"/>
    <property type="evidence" value="ECO:0007669"/>
    <property type="project" value="UniProtKB-SubCell"/>
</dbReference>
<comment type="similarity">
    <text evidence="4 14">Belongs to the ERD2 family.</text>
</comment>
<dbReference type="GO" id="GO:0000139">
    <property type="term" value="C:Golgi membrane"/>
    <property type="evidence" value="ECO:0007669"/>
    <property type="project" value="UniProtKB-SubCell"/>
</dbReference>
<keyword evidence="12 14" id="KW-0675">Receptor</keyword>
<feature type="compositionally biased region" description="Low complexity" evidence="15">
    <location>
        <begin position="103"/>
        <end position="113"/>
    </location>
</feature>
<keyword evidence="5 14" id="KW-0813">Transport</keyword>
<evidence type="ECO:0000256" key="15">
    <source>
        <dbReference type="SAM" id="MobiDB-lite"/>
    </source>
</evidence>
<dbReference type="PROSITE" id="PS00951">
    <property type="entry name" value="ER_LUMEN_RECEPTOR_1"/>
    <property type="match status" value="1"/>
</dbReference>
<evidence type="ECO:0000256" key="9">
    <source>
        <dbReference type="ARBA" id="ARBA00022927"/>
    </source>
</evidence>
<evidence type="ECO:0000313" key="17">
    <source>
        <dbReference type="Proteomes" id="UP000886611"/>
    </source>
</evidence>
<evidence type="ECO:0000256" key="3">
    <source>
        <dbReference type="ARBA" id="ARBA00004653"/>
    </source>
</evidence>
<evidence type="ECO:0000256" key="12">
    <source>
        <dbReference type="ARBA" id="ARBA00023170"/>
    </source>
</evidence>
<organism evidence="16 17">
    <name type="scientific">Polypterus senegalus</name>
    <name type="common">Senegal bichir</name>
    <dbReference type="NCBI Taxonomy" id="55291"/>
    <lineage>
        <taxon>Eukaryota</taxon>
        <taxon>Metazoa</taxon>
        <taxon>Chordata</taxon>
        <taxon>Craniata</taxon>
        <taxon>Vertebrata</taxon>
        <taxon>Euteleostomi</taxon>
        <taxon>Actinopterygii</taxon>
        <taxon>Polypteriformes</taxon>
        <taxon>Polypteridae</taxon>
        <taxon>Polypterus</taxon>
    </lineage>
</organism>
<evidence type="ECO:0000256" key="1">
    <source>
        <dbReference type="ARBA" id="ARBA00004129"/>
    </source>
</evidence>
<accession>A0A8X8BKN9</accession>
<keyword evidence="9 14" id="KW-0653">Protein transport</keyword>
<evidence type="ECO:0000256" key="11">
    <source>
        <dbReference type="ARBA" id="ARBA00023136"/>
    </source>
</evidence>
<evidence type="ECO:0000313" key="16">
    <source>
        <dbReference type="EMBL" id="KAG2457872.1"/>
    </source>
</evidence>
<keyword evidence="6 14" id="KW-0812">Transmembrane</keyword>
<proteinExistence type="inferred from homology"/>
<dbReference type="GO" id="GO:0005789">
    <property type="term" value="C:endoplasmic reticulum membrane"/>
    <property type="evidence" value="ECO:0007669"/>
    <property type="project" value="UniProtKB-SubCell"/>
</dbReference>
<dbReference type="EMBL" id="JAATIS010008546">
    <property type="protein sequence ID" value="KAG2457872.1"/>
    <property type="molecule type" value="Genomic_DNA"/>
</dbReference>
<keyword evidence="13" id="KW-0968">Cytoplasmic vesicle</keyword>
<feature type="transmembrane region" description="Helical" evidence="14">
    <location>
        <begin position="216"/>
        <end position="235"/>
    </location>
</feature>
<comment type="subcellular location">
    <subcellularLocation>
        <location evidence="1">Cytoplasmic vesicle</location>
        <location evidence="1">COPI-coated vesicle membrane</location>
        <topology evidence="1">Multi-pass membrane protein</topology>
    </subcellularLocation>
    <subcellularLocation>
        <location evidence="2 14">Endoplasmic reticulum membrane</location>
        <topology evidence="2 14">Multi-pass membrane protein</topology>
    </subcellularLocation>
    <subcellularLocation>
        <location evidence="3">Golgi apparatus membrane</location>
        <topology evidence="3">Multi-pass membrane protein</topology>
    </subcellularLocation>
</comment>
<evidence type="ECO:0000256" key="6">
    <source>
        <dbReference type="ARBA" id="ARBA00022692"/>
    </source>
</evidence>
<evidence type="ECO:0000256" key="10">
    <source>
        <dbReference type="ARBA" id="ARBA00022989"/>
    </source>
</evidence>
<evidence type="ECO:0000256" key="4">
    <source>
        <dbReference type="ARBA" id="ARBA00010120"/>
    </source>
</evidence>
<feature type="non-terminal residue" evidence="16">
    <location>
        <position position="300"/>
    </location>
</feature>
<sequence length="300" mass="33362">MNVTAEVSKPLDEVDTLCTDRHTNDGRAQEVIKCLAVGFYQDTCKPRPSDSSLSLLSAPIRASIDSAKITSSSAKSRSYLDVTLGATALLPGCPPVNGKLLSESSDGKSLSSGRMASADSSIENPGEGISGRSQILFAIVFTTRYLDLFSNFISVYNTSMKIVYITCSYATVYLIYGKFKATYDFSHDTFRIEFLLVPSAILAFLVNHDFSPLEILWTFSIYLESVAILPQLFLVSKTGEAETITSHYLFALGSYRLLYLLNWLWRYFSQGFYDLIALLSGILQTVLYCDFFYLYISKGE</sequence>
<dbReference type="PRINTS" id="PR00660">
    <property type="entry name" value="ERLUMENR"/>
</dbReference>
<keyword evidence="17" id="KW-1185">Reference proteome</keyword>
<name>A0A8X8BKN9_POLSE</name>
<evidence type="ECO:0000256" key="2">
    <source>
        <dbReference type="ARBA" id="ARBA00004477"/>
    </source>
</evidence>
<keyword evidence="10 14" id="KW-1133">Transmembrane helix</keyword>
<evidence type="ECO:0000256" key="8">
    <source>
        <dbReference type="ARBA" id="ARBA00022892"/>
    </source>
</evidence>
<keyword evidence="8" id="KW-0931">ER-Golgi transport</keyword>
<dbReference type="InterPro" id="IPR000133">
    <property type="entry name" value="ER_ret_rcpt"/>
</dbReference>
<keyword evidence="11 14" id="KW-0472">Membrane</keyword>
<dbReference type="Pfam" id="PF00810">
    <property type="entry name" value="ER_lumen_recept"/>
    <property type="match status" value="1"/>
</dbReference>
<dbReference type="PROSITE" id="PS00952">
    <property type="entry name" value="ER_LUMEN_RECEPTOR_2"/>
    <property type="match status" value="1"/>
</dbReference>
<dbReference type="GO" id="GO:0015031">
    <property type="term" value="P:protein transport"/>
    <property type="evidence" value="ECO:0007669"/>
    <property type="project" value="UniProtKB-KW"/>
</dbReference>
<feature type="non-terminal residue" evidence="16">
    <location>
        <position position="1"/>
    </location>
</feature>
<feature type="transmembrane region" description="Helical" evidence="14">
    <location>
        <begin position="162"/>
        <end position="179"/>
    </location>
</feature>
<feature type="transmembrane region" description="Helical" evidence="14">
    <location>
        <begin position="271"/>
        <end position="296"/>
    </location>
</feature>
<keyword evidence="7 14" id="KW-0256">Endoplasmic reticulum</keyword>
<dbReference type="GO" id="GO:0006621">
    <property type="term" value="P:protein retention in ER lumen"/>
    <property type="evidence" value="ECO:0007669"/>
    <property type="project" value="InterPro"/>
</dbReference>
<feature type="region of interest" description="Disordered" evidence="15">
    <location>
        <begin position="103"/>
        <end position="125"/>
    </location>
</feature>
<comment type="caution">
    <text evidence="16">The sequence shown here is derived from an EMBL/GenBank/DDBJ whole genome shotgun (WGS) entry which is preliminary data.</text>
</comment>
<dbReference type="GO" id="GO:0016192">
    <property type="term" value="P:vesicle-mediated transport"/>
    <property type="evidence" value="ECO:0007669"/>
    <property type="project" value="UniProtKB-KW"/>
</dbReference>
<dbReference type="PANTHER" id="PTHR10585">
    <property type="entry name" value="ER LUMEN PROTEIN RETAINING RECEPTOR"/>
    <property type="match status" value="1"/>
</dbReference>
<dbReference type="AlphaFoldDB" id="A0A8X8BKN9"/>
<dbReference type="Proteomes" id="UP000886611">
    <property type="component" value="Unassembled WGS sequence"/>
</dbReference>
<evidence type="ECO:0000256" key="5">
    <source>
        <dbReference type="ARBA" id="ARBA00022448"/>
    </source>
</evidence>
<protein>
    <recommendedName>
        <fullName evidence="14">ER lumen protein-retaining receptor</fullName>
    </recommendedName>
</protein>
<reference evidence="16 17" key="1">
    <citation type="journal article" date="2021" name="Cell">
        <title>Tracing the genetic footprints of vertebrate landing in non-teleost ray-finned fishes.</title>
        <authorList>
            <person name="Bi X."/>
            <person name="Wang K."/>
            <person name="Yang L."/>
            <person name="Pan H."/>
            <person name="Jiang H."/>
            <person name="Wei Q."/>
            <person name="Fang M."/>
            <person name="Yu H."/>
            <person name="Zhu C."/>
            <person name="Cai Y."/>
            <person name="He Y."/>
            <person name="Gan X."/>
            <person name="Zeng H."/>
            <person name="Yu D."/>
            <person name="Zhu Y."/>
            <person name="Jiang H."/>
            <person name="Qiu Q."/>
            <person name="Yang H."/>
            <person name="Zhang Y.E."/>
            <person name="Wang W."/>
            <person name="Zhu M."/>
            <person name="He S."/>
            <person name="Zhang G."/>
        </authorList>
    </citation>
    <scope>NUCLEOTIDE SEQUENCE [LARGE SCALE GENOMIC DNA]</scope>
    <source>
        <strain evidence="16">Bchr_013</strain>
    </source>
</reference>
<evidence type="ECO:0000256" key="7">
    <source>
        <dbReference type="ARBA" id="ARBA00022824"/>
    </source>
</evidence>
<evidence type="ECO:0000256" key="14">
    <source>
        <dbReference type="RuleBase" id="RU000634"/>
    </source>
</evidence>
<feature type="transmembrane region" description="Helical" evidence="14">
    <location>
        <begin position="247"/>
        <end position="265"/>
    </location>
</feature>
<dbReference type="GO" id="GO:0046923">
    <property type="term" value="F:ER retention sequence binding"/>
    <property type="evidence" value="ECO:0007669"/>
    <property type="project" value="InterPro"/>
</dbReference>
<evidence type="ECO:0000256" key="13">
    <source>
        <dbReference type="ARBA" id="ARBA00023329"/>
    </source>
</evidence>